<dbReference type="Gene3D" id="4.10.320.10">
    <property type="entry name" value="E3-binding domain"/>
    <property type="match status" value="1"/>
</dbReference>
<dbReference type="Gene3D" id="2.40.50.100">
    <property type="match status" value="1"/>
</dbReference>
<evidence type="ECO:0000256" key="4">
    <source>
        <dbReference type="ARBA" id="ARBA00022823"/>
    </source>
</evidence>
<comment type="similarity">
    <text evidence="2 6">Belongs to the 2-oxoacid dehydrogenase family.</text>
</comment>
<dbReference type="GO" id="GO:0016407">
    <property type="term" value="F:acetyltransferase activity"/>
    <property type="evidence" value="ECO:0007669"/>
    <property type="project" value="TreeGrafter"/>
</dbReference>
<protein>
    <recommendedName>
        <fullName evidence="6">Dihydrolipoamide acetyltransferase component of pyruvate dehydrogenase complex</fullName>
        <ecNumber evidence="6">2.3.1.-</ecNumber>
    </recommendedName>
</protein>
<feature type="domain" description="Lipoyl-binding" evidence="7">
    <location>
        <begin position="2"/>
        <end position="77"/>
    </location>
</feature>
<evidence type="ECO:0000256" key="1">
    <source>
        <dbReference type="ARBA" id="ARBA00001938"/>
    </source>
</evidence>
<dbReference type="PANTHER" id="PTHR43178:SF5">
    <property type="entry name" value="LIPOAMIDE ACYLTRANSFERASE COMPONENT OF BRANCHED-CHAIN ALPHA-KETO ACID DEHYDROGENASE COMPLEX, MITOCHONDRIAL"/>
    <property type="match status" value="1"/>
</dbReference>
<comment type="cofactor">
    <cofactor evidence="1 6">
        <name>(R)-lipoate</name>
        <dbReference type="ChEBI" id="CHEBI:83088"/>
    </cofactor>
</comment>
<dbReference type="STRING" id="1121865.OMW_00285"/>
<dbReference type="InterPro" id="IPR023213">
    <property type="entry name" value="CAT-like_dom_sf"/>
</dbReference>
<gene>
    <name evidence="9" type="ORF">I568_00883</name>
</gene>
<dbReference type="InterPro" id="IPR036625">
    <property type="entry name" value="E3-bd_dom_sf"/>
</dbReference>
<dbReference type="PROSITE" id="PS51826">
    <property type="entry name" value="PSBD"/>
    <property type="match status" value="1"/>
</dbReference>
<feature type="domain" description="Peripheral subunit-binding (PSBD)" evidence="8">
    <location>
        <begin position="120"/>
        <end position="157"/>
    </location>
</feature>
<accession>S1NFG5</accession>
<dbReference type="Proteomes" id="UP000014113">
    <property type="component" value="Unassembled WGS sequence"/>
</dbReference>
<keyword evidence="3 6" id="KW-0808">Transferase</keyword>
<evidence type="ECO:0000256" key="2">
    <source>
        <dbReference type="ARBA" id="ARBA00007317"/>
    </source>
</evidence>
<dbReference type="GO" id="GO:0005737">
    <property type="term" value="C:cytoplasm"/>
    <property type="evidence" value="ECO:0007669"/>
    <property type="project" value="TreeGrafter"/>
</dbReference>
<dbReference type="Pfam" id="PF00364">
    <property type="entry name" value="Biotin_lipoyl"/>
    <property type="match status" value="1"/>
</dbReference>
<dbReference type="EMBL" id="ASWJ01000004">
    <property type="protein sequence ID" value="EOW84388.1"/>
    <property type="molecule type" value="Genomic_DNA"/>
</dbReference>
<dbReference type="PANTHER" id="PTHR43178">
    <property type="entry name" value="DIHYDROLIPOAMIDE ACETYLTRANSFERASE COMPONENT OF PYRUVATE DEHYDROGENASE COMPLEX"/>
    <property type="match status" value="1"/>
</dbReference>
<dbReference type="OrthoDB" id="9805770at2"/>
<keyword evidence="10" id="KW-1185">Reference proteome</keyword>
<evidence type="ECO:0000313" key="9">
    <source>
        <dbReference type="EMBL" id="EOW84388.1"/>
    </source>
</evidence>
<name>S1NFG5_9ENTE</name>
<dbReference type="InterPro" id="IPR001078">
    <property type="entry name" value="2-oxoacid_DH_actylTfrase"/>
</dbReference>
<dbReference type="RefSeq" id="WP_016182450.1">
    <property type="nucleotide sequence ID" value="NZ_JXKI01000002.1"/>
</dbReference>
<dbReference type="InterPro" id="IPR050743">
    <property type="entry name" value="2-oxoacid_DH_E2_comp"/>
</dbReference>
<dbReference type="eggNOG" id="COG0508">
    <property type="taxonomic scope" value="Bacteria"/>
</dbReference>
<dbReference type="SUPFAM" id="SSF47005">
    <property type="entry name" value="Peripheral subunit-binding domain of 2-oxo acid dehydrogenase complex"/>
    <property type="match status" value="1"/>
</dbReference>
<dbReference type="EC" id="2.3.1.-" evidence="6"/>
<dbReference type="GO" id="GO:0031405">
    <property type="term" value="F:lipoic acid binding"/>
    <property type="evidence" value="ECO:0007669"/>
    <property type="project" value="TreeGrafter"/>
</dbReference>
<dbReference type="SUPFAM" id="SSF51230">
    <property type="entry name" value="Single hybrid motif"/>
    <property type="match status" value="1"/>
</dbReference>
<dbReference type="Pfam" id="PF02817">
    <property type="entry name" value="E3_binding"/>
    <property type="match status" value="1"/>
</dbReference>
<dbReference type="Pfam" id="PF00198">
    <property type="entry name" value="2-oxoacid_dh"/>
    <property type="match status" value="1"/>
</dbReference>
<proteinExistence type="inferred from homology"/>
<dbReference type="InterPro" id="IPR004167">
    <property type="entry name" value="PSBD"/>
</dbReference>
<keyword evidence="5 6" id="KW-0012">Acyltransferase</keyword>
<dbReference type="InterPro" id="IPR000089">
    <property type="entry name" value="Biotin_lipoyl"/>
</dbReference>
<dbReference type="PATRIC" id="fig|1121865.3.peg.278"/>
<dbReference type="CDD" id="cd06849">
    <property type="entry name" value="lipoyl_domain"/>
    <property type="match status" value="1"/>
</dbReference>
<organism evidence="9 10">
    <name type="scientific">Enterococcus columbae DSM 7374 = ATCC 51263</name>
    <dbReference type="NCBI Taxonomy" id="1121865"/>
    <lineage>
        <taxon>Bacteria</taxon>
        <taxon>Bacillati</taxon>
        <taxon>Bacillota</taxon>
        <taxon>Bacilli</taxon>
        <taxon>Lactobacillales</taxon>
        <taxon>Enterococcaceae</taxon>
        <taxon>Enterococcus</taxon>
    </lineage>
</organism>
<sequence>MATEVLMPKLGLTMTEGTVDQWFKNEGDYVEKGEVICTISSEKLTHDVEAPEAGVLSQLLVKIGEEVPCQQAIAIIGEGATKTEAAKPAEEVKVEEKEQVAPPVAKNAEPIKREPTDRIFITPLAKKIAESKGIDYRLITGTGGNGRITKRDVENYQPVAQSVAVAATVPAYGAGLTGMRKTIAERMMTSLHQSAQVTLHQKADVSKLMAFRAELKAKADMPLVDGQTSITTLLARAVILALKETPAMNAWYHNGVYEEKEAVHLGMAVALPDGLVVPVVENADNMSLTMLGRTLADRITKAQSGTLAGQHYTGSTFTITNIGKTGVEYFTPILNTPEVGILGVGTLMSELALVEGQVVEKQKLPLSLTFDHQVIDGAPAADFLAKVIHYLEHPYALVL</sequence>
<evidence type="ECO:0000256" key="6">
    <source>
        <dbReference type="RuleBase" id="RU003423"/>
    </source>
</evidence>
<evidence type="ECO:0000256" key="3">
    <source>
        <dbReference type="ARBA" id="ARBA00022679"/>
    </source>
</evidence>
<dbReference type="PROSITE" id="PS50968">
    <property type="entry name" value="BIOTINYL_LIPOYL"/>
    <property type="match status" value="1"/>
</dbReference>
<evidence type="ECO:0000256" key="5">
    <source>
        <dbReference type="ARBA" id="ARBA00023315"/>
    </source>
</evidence>
<reference evidence="9 10" key="1">
    <citation type="submission" date="2013-03" db="EMBL/GenBank/DDBJ databases">
        <title>The Genome Sequence of Enterococcus columbae ATCC_51263 (PacBio/Illumina hybrid assembly).</title>
        <authorList>
            <consortium name="The Broad Institute Genomics Platform"/>
            <consortium name="The Broad Institute Genome Sequencing Center for Infectious Disease"/>
            <person name="Earl A."/>
            <person name="Russ C."/>
            <person name="Gilmore M."/>
            <person name="Surin D."/>
            <person name="Walker B."/>
            <person name="Young S."/>
            <person name="Zeng Q."/>
            <person name="Gargeya S."/>
            <person name="Fitzgerald M."/>
            <person name="Haas B."/>
            <person name="Abouelleil A."/>
            <person name="Allen A.W."/>
            <person name="Alvarado L."/>
            <person name="Arachchi H.M."/>
            <person name="Berlin A.M."/>
            <person name="Chapman S.B."/>
            <person name="Gainer-Dewar J."/>
            <person name="Goldberg J."/>
            <person name="Griggs A."/>
            <person name="Gujja S."/>
            <person name="Hansen M."/>
            <person name="Howarth C."/>
            <person name="Imamovic A."/>
            <person name="Ireland A."/>
            <person name="Larimer J."/>
            <person name="McCowan C."/>
            <person name="Murphy C."/>
            <person name="Pearson M."/>
            <person name="Poon T.W."/>
            <person name="Priest M."/>
            <person name="Roberts A."/>
            <person name="Saif S."/>
            <person name="Shea T."/>
            <person name="Sisk P."/>
            <person name="Sykes S."/>
            <person name="Wortman J."/>
            <person name="Nusbaum C."/>
            <person name="Birren B."/>
        </authorList>
    </citation>
    <scope>NUCLEOTIDE SEQUENCE [LARGE SCALE GENOMIC DNA]</scope>
    <source>
        <strain evidence="9 10">ATCC 51263</strain>
    </source>
</reference>
<dbReference type="InterPro" id="IPR011053">
    <property type="entry name" value="Single_hybrid_motif"/>
</dbReference>
<evidence type="ECO:0000259" key="7">
    <source>
        <dbReference type="PROSITE" id="PS50968"/>
    </source>
</evidence>
<dbReference type="SUPFAM" id="SSF52777">
    <property type="entry name" value="CoA-dependent acyltransferases"/>
    <property type="match status" value="1"/>
</dbReference>
<evidence type="ECO:0000259" key="8">
    <source>
        <dbReference type="PROSITE" id="PS51826"/>
    </source>
</evidence>
<keyword evidence="4 6" id="KW-0450">Lipoyl</keyword>
<evidence type="ECO:0000313" key="10">
    <source>
        <dbReference type="Proteomes" id="UP000014113"/>
    </source>
</evidence>
<dbReference type="Gene3D" id="3.30.559.10">
    <property type="entry name" value="Chloramphenicol acetyltransferase-like domain"/>
    <property type="match status" value="1"/>
</dbReference>
<dbReference type="AlphaFoldDB" id="S1NFG5"/>
<comment type="caution">
    <text evidence="9">The sequence shown here is derived from an EMBL/GenBank/DDBJ whole genome shotgun (WGS) entry which is preliminary data.</text>
</comment>